<keyword evidence="2" id="KW-1185">Reference proteome</keyword>
<dbReference type="InterPro" id="IPR032675">
    <property type="entry name" value="LRR_dom_sf"/>
</dbReference>
<dbReference type="EMBL" id="NHYE01005046">
    <property type="protein sequence ID" value="PPQ78556.1"/>
    <property type="molecule type" value="Genomic_DNA"/>
</dbReference>
<proteinExistence type="predicted"/>
<sequence length="538" mass="60652">MDATPQVQDTVIKFRHPCQECDGSTTRCNACLRMDELDADSEGHTIPSHDSTPYSTRAEIMRATRTAQNSHHDPIILRLPPELASRIFEFCRPPGCTDRVDVRFALILISVCQGWRRIALSTPRLWAQVAVDLADGLRAVRPELLKEWLGRSRGVPMTMTVDGLAYLTKPEPDVGSREYNEAGALIEVLNSCSDRWGDLSFYSVPREMMNLLEGNDRGTPALHSLFLTRIALPTIRFSLTNVKTVMAVLVRNAGMLFDMAPNMEECYIPLCAPRRPDVEGQDVLLQPITSGIVHRRLRKLTIASVEWAWQTEALLLRLTVPSLESLTVVGSSEEGRAVDMPLSAIHALLVTSECTLTELSLKANRYRTEELIDLLAQEELSSLERLEIAVNGLSEGENYLADVVFERLTETVGNNDDTARSFLPLLRSLTFDADSAYHLASFPTRRFPWDHFVKFLACHQPGTHADQHMRPLREVKLWFSCSAEEGSKRLNEAIYMDDETVRLLIDLSKKNEIELRIEERCSKEDLLMRCEMAIGALD</sequence>
<dbReference type="OrthoDB" id="2269034at2759"/>
<comment type="caution">
    <text evidence="1">The sequence shown here is derived from an EMBL/GenBank/DDBJ whole genome shotgun (WGS) entry which is preliminary data.</text>
</comment>
<organism evidence="1 2">
    <name type="scientific">Gymnopilus dilepis</name>
    <dbReference type="NCBI Taxonomy" id="231916"/>
    <lineage>
        <taxon>Eukaryota</taxon>
        <taxon>Fungi</taxon>
        <taxon>Dikarya</taxon>
        <taxon>Basidiomycota</taxon>
        <taxon>Agaricomycotina</taxon>
        <taxon>Agaricomycetes</taxon>
        <taxon>Agaricomycetidae</taxon>
        <taxon>Agaricales</taxon>
        <taxon>Agaricineae</taxon>
        <taxon>Hymenogastraceae</taxon>
        <taxon>Gymnopilus</taxon>
    </lineage>
</organism>
<dbReference type="Proteomes" id="UP000284706">
    <property type="component" value="Unassembled WGS sequence"/>
</dbReference>
<dbReference type="InterPro" id="IPR036047">
    <property type="entry name" value="F-box-like_dom_sf"/>
</dbReference>
<dbReference type="STRING" id="231916.A0A409WJ49"/>
<accession>A0A409WJ49</accession>
<name>A0A409WJ49_9AGAR</name>
<dbReference type="Gene3D" id="1.20.1280.50">
    <property type="match status" value="1"/>
</dbReference>
<reference evidence="1 2" key="1">
    <citation type="journal article" date="2018" name="Evol. Lett.">
        <title>Horizontal gene cluster transfer increased hallucinogenic mushroom diversity.</title>
        <authorList>
            <person name="Reynolds H.T."/>
            <person name="Vijayakumar V."/>
            <person name="Gluck-Thaler E."/>
            <person name="Korotkin H.B."/>
            <person name="Matheny P.B."/>
            <person name="Slot J.C."/>
        </authorList>
    </citation>
    <scope>NUCLEOTIDE SEQUENCE [LARGE SCALE GENOMIC DNA]</scope>
    <source>
        <strain evidence="1 2">SRW20</strain>
    </source>
</reference>
<protein>
    <submittedName>
        <fullName evidence="1">Uncharacterized protein</fullName>
    </submittedName>
</protein>
<dbReference type="Gene3D" id="3.80.10.10">
    <property type="entry name" value="Ribonuclease Inhibitor"/>
    <property type="match status" value="1"/>
</dbReference>
<dbReference type="InParanoid" id="A0A409WJ49"/>
<evidence type="ECO:0000313" key="2">
    <source>
        <dbReference type="Proteomes" id="UP000284706"/>
    </source>
</evidence>
<dbReference type="SUPFAM" id="SSF81383">
    <property type="entry name" value="F-box domain"/>
    <property type="match status" value="1"/>
</dbReference>
<evidence type="ECO:0000313" key="1">
    <source>
        <dbReference type="EMBL" id="PPQ78556.1"/>
    </source>
</evidence>
<dbReference type="AlphaFoldDB" id="A0A409WJ49"/>
<gene>
    <name evidence="1" type="ORF">CVT26_005325</name>
</gene>